<evidence type="ECO:0000256" key="1">
    <source>
        <dbReference type="ARBA" id="ARBA00004571"/>
    </source>
</evidence>
<dbReference type="Gene3D" id="2.170.130.10">
    <property type="entry name" value="TonB-dependent receptor, plug domain"/>
    <property type="match status" value="1"/>
</dbReference>
<dbReference type="Proteomes" id="UP000620139">
    <property type="component" value="Unassembled WGS sequence"/>
</dbReference>
<keyword evidence="9 18" id="KW-0675">Receptor</keyword>
<dbReference type="Pfam" id="PF00593">
    <property type="entry name" value="TonB_dep_Rec_b-barrel"/>
    <property type="match status" value="1"/>
</dbReference>
<evidence type="ECO:0000313" key="19">
    <source>
        <dbReference type="Proteomes" id="UP000620139"/>
    </source>
</evidence>
<dbReference type="InterPro" id="IPR010917">
    <property type="entry name" value="TonB_rcpt_CS"/>
</dbReference>
<evidence type="ECO:0000256" key="11">
    <source>
        <dbReference type="PROSITE-ProRule" id="PRU01360"/>
    </source>
</evidence>
<dbReference type="InterPro" id="IPR039426">
    <property type="entry name" value="TonB-dep_rcpt-like"/>
</dbReference>
<keyword evidence="10 11" id="KW-0998">Cell outer membrane</keyword>
<accession>A0A931ITD9</accession>
<dbReference type="InterPro" id="IPR000531">
    <property type="entry name" value="Beta-barrel_TonB"/>
</dbReference>
<evidence type="ECO:0000313" key="18">
    <source>
        <dbReference type="EMBL" id="MBH9551637.1"/>
    </source>
</evidence>
<dbReference type="PANTHER" id="PTHR47234">
    <property type="match status" value="1"/>
</dbReference>
<evidence type="ECO:0000256" key="5">
    <source>
        <dbReference type="ARBA" id="ARBA00022692"/>
    </source>
</evidence>
<evidence type="ECO:0000256" key="12">
    <source>
        <dbReference type="PROSITE-ProRule" id="PRU10144"/>
    </source>
</evidence>
<keyword evidence="8 11" id="KW-0472">Membrane</keyword>
<feature type="domain" description="TonB-dependent receptor-like beta-barrel" evidence="16">
    <location>
        <begin position="404"/>
        <end position="892"/>
    </location>
</feature>
<keyword evidence="7 13" id="KW-0798">TonB box</keyword>
<dbReference type="GO" id="GO:0009279">
    <property type="term" value="C:cell outer membrane"/>
    <property type="evidence" value="ECO:0007669"/>
    <property type="project" value="UniProtKB-SubCell"/>
</dbReference>
<keyword evidence="3 11" id="KW-0813">Transport</keyword>
<dbReference type="InterPro" id="IPR012910">
    <property type="entry name" value="Plug_dom"/>
</dbReference>
<dbReference type="InterPro" id="IPR037066">
    <property type="entry name" value="Plug_dom_sf"/>
</dbReference>
<feature type="domain" description="TonB-dependent receptor plug" evidence="17">
    <location>
        <begin position="64"/>
        <end position="184"/>
    </location>
</feature>
<organism evidence="18 19">
    <name type="scientific">Inhella gelatinilytica</name>
    <dbReference type="NCBI Taxonomy" id="2795030"/>
    <lineage>
        <taxon>Bacteria</taxon>
        <taxon>Pseudomonadati</taxon>
        <taxon>Pseudomonadota</taxon>
        <taxon>Betaproteobacteria</taxon>
        <taxon>Burkholderiales</taxon>
        <taxon>Sphaerotilaceae</taxon>
        <taxon>Inhella</taxon>
    </lineage>
</organism>
<protein>
    <submittedName>
        <fullName evidence="18">TonB-dependent receptor</fullName>
    </submittedName>
</protein>
<evidence type="ECO:0000259" key="17">
    <source>
        <dbReference type="Pfam" id="PF07715"/>
    </source>
</evidence>
<evidence type="ECO:0000256" key="6">
    <source>
        <dbReference type="ARBA" id="ARBA00022729"/>
    </source>
</evidence>
<feature type="chain" id="PRO_5037942442" evidence="15">
    <location>
        <begin position="21"/>
        <end position="928"/>
    </location>
</feature>
<feature type="compositionally biased region" description="Pro residues" evidence="14">
    <location>
        <begin position="25"/>
        <end position="44"/>
    </location>
</feature>
<dbReference type="SUPFAM" id="SSF56935">
    <property type="entry name" value="Porins"/>
    <property type="match status" value="1"/>
</dbReference>
<sequence>MNVHLTLVALAAAAVLTPVAAQTPAPAPSPTPAPAPKPAPPPASEPAKLEKVEVTGTMIKRTNAETATPVSILKREDIVRSGATTLDELLRMDPATGAGSLNDMSSGSGFSPGTATISLRGLGSAATLVLINGRRMAPAGVVDPNSGQSTVFNVNTIPMSAIERIEILKSGASSLYGSDALAGVVNVILRSDYQGRLIELNHKQRGDGLFKSHSVNLTAGFGDFHKRGYNLLAGVDLFIRDGVGIAEAPNLVQGELLSTLYGRLQPSSTTSYPGNLYTYANGASGSWRGMLSPACETQAPYSATLATPRCLWDSTRFAQYTGDQRRGSVFLRGSLNLGADTALNAELLGSRVTNAYTDSPTGRTETLTVWGDAQGHTVQFKGLALPATHPDNPTRLASTSNPVLLPNSSGGFTTYRAPMVLGLRYRFADLPYDRETQADNLRGVLSLSTTWKGWDLDAGLMHHWQQNRTTLNGRLSLSGLNQVLADGSYRFGGVNSPAVLALLSPQINDRGESATSSMDLRGSREIGHLAGGTAMLGLGGEFRHERFDVSADPRTAAGDIIGRGIGEATNARNVAAAYAELQLPLLKGLETQTAVRAERYTDFGRALTAKLGFKYALSRHLTVRGSWADGFRAPSLSQNSKSAVFAFSSGYRDPKLCPVVASTNPNCSMSLSTVSLANPALQPEKSDSFTLGLIFEPLRGTEIVLDAWAIERRGEVDRLSAQEILNREDEFPGMVMRLPPTDGPLGSVYQVRRPYQNLAMSRTAGVDYEFAQRFSLDRFGRLRLSLRGTHLLEREQQAQEGLPVVDTLGYYRVPRNKLGISASWSKGDWSASLSGDYRSSMESFSAGSSCDKTLTTAGRTDLCRMPAWTTADLSLSYKGFRGLKLSGTVRNLADKRPALNPNETEIGVGSSDGNAYGRYFSLSASYEF</sequence>
<reference evidence="18" key="1">
    <citation type="submission" date="2020-12" db="EMBL/GenBank/DDBJ databases">
        <title>The genome sequence of Inhella sp. 4Y17.</title>
        <authorList>
            <person name="Liu Y."/>
        </authorList>
    </citation>
    <scope>NUCLEOTIDE SEQUENCE</scope>
    <source>
        <strain evidence="18">4Y10</strain>
    </source>
</reference>
<gene>
    <name evidence="18" type="ORF">I7X43_02140</name>
</gene>
<evidence type="ECO:0000256" key="7">
    <source>
        <dbReference type="ARBA" id="ARBA00023077"/>
    </source>
</evidence>
<keyword evidence="5 11" id="KW-0812">Transmembrane</keyword>
<evidence type="ECO:0000256" key="15">
    <source>
        <dbReference type="SAM" id="SignalP"/>
    </source>
</evidence>
<evidence type="ECO:0000259" key="16">
    <source>
        <dbReference type="Pfam" id="PF00593"/>
    </source>
</evidence>
<feature type="region of interest" description="Disordered" evidence="14">
    <location>
        <begin position="22"/>
        <end position="47"/>
    </location>
</feature>
<dbReference type="AlphaFoldDB" id="A0A931ITD9"/>
<evidence type="ECO:0000256" key="13">
    <source>
        <dbReference type="RuleBase" id="RU003357"/>
    </source>
</evidence>
<dbReference type="EMBL" id="JAEDAL010000001">
    <property type="protein sequence ID" value="MBH9551637.1"/>
    <property type="molecule type" value="Genomic_DNA"/>
</dbReference>
<dbReference type="InterPro" id="IPR036942">
    <property type="entry name" value="Beta-barrel_TonB_sf"/>
</dbReference>
<dbReference type="CDD" id="cd01347">
    <property type="entry name" value="ligand_gated_channel"/>
    <property type="match status" value="1"/>
</dbReference>
<evidence type="ECO:0000256" key="14">
    <source>
        <dbReference type="SAM" id="MobiDB-lite"/>
    </source>
</evidence>
<dbReference type="PROSITE" id="PS52016">
    <property type="entry name" value="TONB_DEPENDENT_REC_3"/>
    <property type="match status" value="1"/>
</dbReference>
<comment type="subcellular location">
    <subcellularLocation>
        <location evidence="1 11">Cell outer membrane</location>
        <topology evidence="1 11">Multi-pass membrane protein</topology>
    </subcellularLocation>
</comment>
<keyword evidence="6 15" id="KW-0732">Signal</keyword>
<evidence type="ECO:0000256" key="8">
    <source>
        <dbReference type="ARBA" id="ARBA00023136"/>
    </source>
</evidence>
<comment type="caution">
    <text evidence="18">The sequence shown here is derived from an EMBL/GenBank/DDBJ whole genome shotgun (WGS) entry which is preliminary data.</text>
</comment>
<feature type="signal peptide" evidence="15">
    <location>
        <begin position="1"/>
        <end position="20"/>
    </location>
</feature>
<name>A0A931ITD9_9BURK</name>
<evidence type="ECO:0000256" key="2">
    <source>
        <dbReference type="ARBA" id="ARBA00009810"/>
    </source>
</evidence>
<keyword evidence="4 11" id="KW-1134">Transmembrane beta strand</keyword>
<evidence type="ECO:0000256" key="4">
    <source>
        <dbReference type="ARBA" id="ARBA00022452"/>
    </source>
</evidence>
<evidence type="ECO:0000256" key="10">
    <source>
        <dbReference type="ARBA" id="ARBA00023237"/>
    </source>
</evidence>
<comment type="similarity">
    <text evidence="2 11 13">Belongs to the TonB-dependent receptor family.</text>
</comment>
<dbReference type="PANTHER" id="PTHR47234:SF2">
    <property type="entry name" value="TONB-DEPENDENT RECEPTOR"/>
    <property type="match status" value="1"/>
</dbReference>
<evidence type="ECO:0000256" key="3">
    <source>
        <dbReference type="ARBA" id="ARBA00022448"/>
    </source>
</evidence>
<proteinExistence type="inferred from homology"/>
<evidence type="ECO:0000256" key="9">
    <source>
        <dbReference type="ARBA" id="ARBA00023170"/>
    </source>
</evidence>
<keyword evidence="19" id="KW-1185">Reference proteome</keyword>
<dbReference type="Gene3D" id="2.40.170.20">
    <property type="entry name" value="TonB-dependent receptor, beta-barrel domain"/>
    <property type="match status" value="1"/>
</dbReference>
<dbReference type="Pfam" id="PF07715">
    <property type="entry name" value="Plug"/>
    <property type="match status" value="1"/>
</dbReference>
<dbReference type="PROSITE" id="PS01156">
    <property type="entry name" value="TONB_DEPENDENT_REC_2"/>
    <property type="match status" value="1"/>
</dbReference>
<feature type="short sequence motif" description="TonB C-terminal box" evidence="12">
    <location>
        <begin position="911"/>
        <end position="928"/>
    </location>
</feature>